<dbReference type="Proteomes" id="UP000019491">
    <property type="component" value="Unassembled WGS sequence"/>
</dbReference>
<dbReference type="InterPro" id="IPR011006">
    <property type="entry name" value="CheY-like_superfamily"/>
</dbReference>
<feature type="region of interest" description="Disordered" evidence="2">
    <location>
        <begin position="1"/>
        <end position="34"/>
    </location>
</feature>
<keyword evidence="5" id="KW-1185">Reference proteome</keyword>
<evidence type="ECO:0000313" key="4">
    <source>
        <dbReference type="EMBL" id="GAF46571.1"/>
    </source>
</evidence>
<proteinExistence type="predicted"/>
<evidence type="ECO:0000259" key="3">
    <source>
        <dbReference type="PROSITE" id="PS50110"/>
    </source>
</evidence>
<feature type="domain" description="Response regulatory" evidence="3">
    <location>
        <begin position="37"/>
        <end position="104"/>
    </location>
</feature>
<dbReference type="GO" id="GO:0000160">
    <property type="term" value="P:phosphorelay signal transduction system"/>
    <property type="evidence" value="ECO:0007669"/>
    <property type="project" value="InterPro"/>
</dbReference>
<sequence length="104" mass="11052">MRISHPAAEPRANLHRIFTSSDGDPHVRPIQSGSQRRVLVVDDEATICGAVAARLRAEGFDVVTAPDGPSAVAECEASSPDVLVPDVIARRSCWPRIPSARVSG</sequence>
<dbReference type="AlphaFoldDB" id="X0Q768"/>
<dbReference type="PROSITE" id="PS50110">
    <property type="entry name" value="RESPONSE_REGULATORY"/>
    <property type="match status" value="1"/>
</dbReference>
<dbReference type="EMBL" id="BAWF01000032">
    <property type="protein sequence ID" value="GAF46571.1"/>
    <property type="molecule type" value="Genomic_DNA"/>
</dbReference>
<gene>
    <name evidence="4" type="ORF">RW1_032_00020</name>
</gene>
<name>X0Q768_RHOWR</name>
<organism evidence="4 5">
    <name type="scientific">Rhodococcus wratislaviensis NBRC 100605</name>
    <dbReference type="NCBI Taxonomy" id="1219028"/>
    <lineage>
        <taxon>Bacteria</taxon>
        <taxon>Bacillati</taxon>
        <taxon>Actinomycetota</taxon>
        <taxon>Actinomycetes</taxon>
        <taxon>Mycobacteriales</taxon>
        <taxon>Nocardiaceae</taxon>
        <taxon>Rhodococcus</taxon>
    </lineage>
</organism>
<dbReference type="Gene3D" id="3.40.50.2300">
    <property type="match status" value="1"/>
</dbReference>
<keyword evidence="1" id="KW-0597">Phosphoprotein</keyword>
<protein>
    <recommendedName>
        <fullName evidence="3">Response regulatory domain-containing protein</fullName>
    </recommendedName>
</protein>
<reference evidence="4 5" key="1">
    <citation type="submission" date="2014-02" db="EMBL/GenBank/DDBJ databases">
        <title>Whole genome shotgun sequence of Rhodococcus wratislaviensis NBRC 100605.</title>
        <authorList>
            <person name="Hosoyama A."/>
            <person name="Tsuchikane K."/>
            <person name="Yoshida I."/>
            <person name="Ohji S."/>
            <person name="Ichikawa N."/>
            <person name="Yamazoe A."/>
            <person name="Fujita N."/>
        </authorList>
    </citation>
    <scope>NUCLEOTIDE SEQUENCE [LARGE SCALE GENOMIC DNA]</scope>
    <source>
        <strain evidence="4 5">NBRC 100605</strain>
    </source>
</reference>
<dbReference type="InterPro" id="IPR001789">
    <property type="entry name" value="Sig_transdc_resp-reg_receiver"/>
</dbReference>
<evidence type="ECO:0000256" key="1">
    <source>
        <dbReference type="PROSITE-ProRule" id="PRU00169"/>
    </source>
</evidence>
<evidence type="ECO:0000256" key="2">
    <source>
        <dbReference type="SAM" id="MobiDB-lite"/>
    </source>
</evidence>
<accession>X0Q768</accession>
<feature type="modified residue" description="4-aspartylphosphate" evidence="1">
    <location>
        <position position="86"/>
    </location>
</feature>
<comment type="caution">
    <text evidence="4">The sequence shown here is derived from an EMBL/GenBank/DDBJ whole genome shotgun (WGS) entry which is preliminary data.</text>
</comment>
<dbReference type="SUPFAM" id="SSF52172">
    <property type="entry name" value="CheY-like"/>
    <property type="match status" value="1"/>
</dbReference>
<evidence type="ECO:0000313" key="5">
    <source>
        <dbReference type="Proteomes" id="UP000019491"/>
    </source>
</evidence>